<evidence type="ECO:0000313" key="9">
    <source>
        <dbReference type="EMBL" id="GAT77387.1"/>
    </source>
</evidence>
<name>A0A161LX11_EHRRU</name>
<keyword evidence="3 8" id="KW-0812">Transmembrane</keyword>
<reference evidence="10" key="1">
    <citation type="submission" date="2016-05" db="EMBL/GenBank/DDBJ databases">
        <title>Draft genome sequences of four strains of Ehrlichia ruminantium, a tick-borne pathogen of ruminants, isolated from Zimbabwe, The Gambia and Ghana.</title>
        <authorList>
            <person name="Nakao R."/>
            <person name="Jongejan F."/>
            <person name="Sugimoto C."/>
        </authorList>
    </citation>
    <scope>NUCLEOTIDE SEQUENCE [LARGE SCALE GENOMIC DNA]</scope>
    <source>
        <strain evidence="10">Kerr Seringe</strain>
    </source>
</reference>
<feature type="compositionally biased region" description="Polar residues" evidence="7">
    <location>
        <begin position="1043"/>
        <end position="1058"/>
    </location>
</feature>
<organism evidence="9 10">
    <name type="scientific">Ehrlichia ruminantium</name>
    <name type="common">heartwater rickettsia</name>
    <name type="synonym">Cowdria ruminantium</name>
    <dbReference type="NCBI Taxonomy" id="779"/>
    <lineage>
        <taxon>Bacteria</taxon>
        <taxon>Pseudomonadati</taxon>
        <taxon>Pseudomonadota</taxon>
        <taxon>Alphaproteobacteria</taxon>
        <taxon>Rickettsiales</taxon>
        <taxon>Anaplasmataceae</taxon>
        <taxon>Ehrlichia</taxon>
    </lineage>
</organism>
<comment type="similarity">
    <text evidence="2">Belongs to the TrbL/VirB6 family.</text>
</comment>
<keyword evidence="4" id="KW-0732">Signal</keyword>
<feature type="transmembrane region" description="Helical" evidence="8">
    <location>
        <begin position="838"/>
        <end position="866"/>
    </location>
</feature>
<protein>
    <recommendedName>
        <fullName evidence="11">Type IV secretion system protein</fullName>
    </recommendedName>
</protein>
<evidence type="ECO:0000256" key="6">
    <source>
        <dbReference type="ARBA" id="ARBA00023136"/>
    </source>
</evidence>
<dbReference type="Proteomes" id="UP000092677">
    <property type="component" value="Unassembled WGS sequence"/>
</dbReference>
<accession>A0A161LX11</accession>
<evidence type="ECO:0000256" key="3">
    <source>
        <dbReference type="ARBA" id="ARBA00022692"/>
    </source>
</evidence>
<dbReference type="GO" id="GO:0030255">
    <property type="term" value="P:protein secretion by the type IV secretion system"/>
    <property type="evidence" value="ECO:0007669"/>
    <property type="project" value="InterPro"/>
</dbReference>
<feature type="transmembrane region" description="Helical" evidence="8">
    <location>
        <begin position="806"/>
        <end position="832"/>
    </location>
</feature>
<evidence type="ECO:0000313" key="10">
    <source>
        <dbReference type="Proteomes" id="UP000092677"/>
    </source>
</evidence>
<dbReference type="InterPro" id="IPR007688">
    <property type="entry name" value="Conjugal_tfr_TrbL/VirB6"/>
</dbReference>
<dbReference type="GO" id="GO:0005886">
    <property type="term" value="C:plasma membrane"/>
    <property type="evidence" value="ECO:0007669"/>
    <property type="project" value="UniProtKB-SubCell"/>
</dbReference>
<dbReference type="EMBL" id="BDDL01000069">
    <property type="protein sequence ID" value="GAT77387.1"/>
    <property type="molecule type" value="Genomic_DNA"/>
</dbReference>
<comment type="caution">
    <text evidence="9">The sequence shown here is derived from an EMBL/GenBank/DDBJ whole genome shotgun (WGS) entry which is preliminary data.</text>
</comment>
<feature type="transmembrane region" description="Helical" evidence="8">
    <location>
        <begin position="878"/>
        <end position="895"/>
    </location>
</feature>
<comment type="subcellular location">
    <subcellularLocation>
        <location evidence="1">Cell membrane</location>
        <topology evidence="1">Multi-pass membrane protein</topology>
    </subcellularLocation>
</comment>
<evidence type="ECO:0008006" key="11">
    <source>
        <dbReference type="Google" id="ProtNLM"/>
    </source>
</evidence>
<evidence type="ECO:0000256" key="8">
    <source>
        <dbReference type="SAM" id="Phobius"/>
    </source>
</evidence>
<evidence type="ECO:0000256" key="5">
    <source>
        <dbReference type="ARBA" id="ARBA00022989"/>
    </source>
</evidence>
<gene>
    <name evidence="9" type="ORF">EHRUM2_06090</name>
</gene>
<dbReference type="Pfam" id="PF04610">
    <property type="entry name" value="TrbL"/>
    <property type="match status" value="1"/>
</dbReference>
<feature type="region of interest" description="Disordered" evidence="7">
    <location>
        <begin position="1043"/>
        <end position="1094"/>
    </location>
</feature>
<feature type="transmembrane region" description="Helical" evidence="8">
    <location>
        <begin position="1108"/>
        <end position="1126"/>
    </location>
</feature>
<proteinExistence type="inferred from homology"/>
<dbReference type="AlphaFoldDB" id="A0A161LX11"/>
<evidence type="ECO:0000256" key="4">
    <source>
        <dbReference type="ARBA" id="ARBA00022729"/>
    </source>
</evidence>
<evidence type="ECO:0000256" key="2">
    <source>
        <dbReference type="ARBA" id="ARBA00007802"/>
    </source>
</evidence>
<dbReference type="STRING" id="779.GCA_002019755_00586"/>
<evidence type="ECO:0000256" key="1">
    <source>
        <dbReference type="ARBA" id="ARBA00004651"/>
    </source>
</evidence>
<sequence>MKNSIILLMLCFITGCGINCIEGSKGVSSTSVSVDVSPVAKISIITKKVKGNDGKENTIRYKKVHPHWVDTGIKVSENQKINLTINGSVNLCPKDSFNPQEIIVPAISCQYGVSDDEYQNESTYFNIRKVCGGTYLKHQTDKRKQDLVNQVIFKSNVTKNQEQPKKQQVDQVNQMIFAPDVHTVSTFRLNKGDVFRVNLVPRKVKVKGCSSTELKDLGIIYYSDNEIFEDDQCSKPVKAEYICKNGIQSFSMKMGNEQACIHFTEGAGAINRLQGTEVSTLVDNRYSPRGNKVFYTNDHKKDWIKAPFIYDARTVKNQKSIDKLKDQCEIIKELNKKNMINHIVNTSTSDADILKYYKDQREKNIITSEVKQDTIDVLNSFTTYDINCVCGTICKYDESLLQKNKILSVLTVNGDSNECSITNNSDQEFKNAKKEELEKKDWTKQEWEKDVKTEIIAGLTAYFRLFNNRVDRTSTAPLHRCFPSDSNSEGLRCISAIFGKSVKENSIKSNVNYTYGLDEPVLLNFGIIGGYNQYAGYSGGYNIHVERMCNFVDGKKLYMYIGNTPPTMVPGSKNTIELFVPKKDEANSTSGTATYTINEDNSIKKSGTIYLGVDVKGYEDQFDYRSMPSVESSNKYTVDFAINRWNPNFSKAFVMIRDFLLKVLYGLPDNQKASSISQAMDVVRTTKSKGAVQHIYTNQTTSGKLWRGVQALCTLYIIFTVLGYVIGVVKCTKYDLGVRIAKIAVIVGLLSQDSWELFSSHFFSLFVQGVSDLISTFNGELDGDNSFAFLDPTIGVLLTGEVWIRFLTLIITGPIGWLVFAMIIWAVFVFFVCIIEAVIAYLFTIVAIAFLATLAPIFITFLLFQLTKTLFDSWIKMLVNFSLQPIILFAALAFLNQVMLTVLHDVTGFTVCNQCFVGLSLPTSVAEKGAPPDICVMPVLLPVGYASELSIDDAVRESDSRDGRIGFLGLPFGITSVLILLITANAMKAFRGMSEAISQSISGSVAGIGASLHAATQSLASIVGLDQETQSIIKNAMANRRSTGQSDVNISSRANPNPVNEGESLNKDGDDSSNRPVTGDHDKLGSSSVSSGKDFDSNEEHIMYLMKVLLLIGMIVYKIILMVMMVKQ</sequence>
<dbReference type="PROSITE" id="PS51257">
    <property type="entry name" value="PROKAR_LIPOPROTEIN"/>
    <property type="match status" value="1"/>
</dbReference>
<keyword evidence="6 8" id="KW-0472">Membrane</keyword>
<evidence type="ECO:0000256" key="7">
    <source>
        <dbReference type="SAM" id="MobiDB-lite"/>
    </source>
</evidence>
<feature type="transmembrane region" description="Helical" evidence="8">
    <location>
        <begin position="705"/>
        <end position="729"/>
    </location>
</feature>
<feature type="transmembrane region" description="Helical" evidence="8">
    <location>
        <begin position="965"/>
        <end position="984"/>
    </location>
</feature>
<feature type="compositionally biased region" description="Basic and acidic residues" evidence="7">
    <location>
        <begin position="1064"/>
        <end position="1084"/>
    </location>
</feature>
<keyword evidence="5 8" id="KW-1133">Transmembrane helix</keyword>